<keyword evidence="1" id="KW-0812">Transmembrane</keyword>
<dbReference type="EMBL" id="LCBN01000023">
    <property type="protein sequence ID" value="KKS13487.1"/>
    <property type="molecule type" value="Genomic_DNA"/>
</dbReference>
<dbReference type="InterPro" id="IPR014717">
    <property type="entry name" value="Transl_elong_EF1B/ribsomal_bS6"/>
</dbReference>
<dbReference type="InterPro" id="IPR007445">
    <property type="entry name" value="PilO"/>
</dbReference>
<feature type="transmembrane region" description="Helical" evidence="1">
    <location>
        <begin position="12"/>
        <end position="32"/>
    </location>
</feature>
<dbReference type="AlphaFoldDB" id="A0A0G0WN27"/>
<evidence type="ECO:0000256" key="1">
    <source>
        <dbReference type="SAM" id="Phobius"/>
    </source>
</evidence>
<name>A0A0G0WN27_9BACT</name>
<gene>
    <name evidence="2" type="ORF">UU67_C0023G0009</name>
</gene>
<accession>A0A0G0WN27</accession>
<evidence type="ECO:0000313" key="3">
    <source>
        <dbReference type="Proteomes" id="UP000034753"/>
    </source>
</evidence>
<organism evidence="2 3">
    <name type="scientific">Candidatus Daviesbacteria bacterium GW2011_GWB1_41_5</name>
    <dbReference type="NCBI Taxonomy" id="1618429"/>
    <lineage>
        <taxon>Bacteria</taxon>
        <taxon>Candidatus Daviesiibacteriota</taxon>
    </lineage>
</organism>
<comment type="caution">
    <text evidence="2">The sequence shown here is derived from an EMBL/GenBank/DDBJ whole genome shotgun (WGS) entry which is preliminary data.</text>
</comment>
<reference evidence="2 3" key="1">
    <citation type="journal article" date="2015" name="Nature">
        <title>rRNA introns, odd ribosomes, and small enigmatic genomes across a large radiation of phyla.</title>
        <authorList>
            <person name="Brown C.T."/>
            <person name="Hug L.A."/>
            <person name="Thomas B.C."/>
            <person name="Sharon I."/>
            <person name="Castelle C.J."/>
            <person name="Singh A."/>
            <person name="Wilkins M.J."/>
            <person name="Williams K.H."/>
            <person name="Banfield J.F."/>
        </authorList>
    </citation>
    <scope>NUCLEOTIDE SEQUENCE [LARGE SCALE GENOMIC DNA]</scope>
</reference>
<protein>
    <submittedName>
        <fullName evidence="2">Uncharacterized protein</fullName>
    </submittedName>
</protein>
<dbReference type="Proteomes" id="UP000034753">
    <property type="component" value="Unassembled WGS sequence"/>
</dbReference>
<keyword evidence="1" id="KW-1133">Transmembrane helix</keyword>
<dbReference type="Pfam" id="PF04350">
    <property type="entry name" value="PilO"/>
    <property type="match status" value="1"/>
</dbReference>
<proteinExistence type="predicted"/>
<dbReference type="GO" id="GO:0043107">
    <property type="term" value="P:type IV pilus-dependent motility"/>
    <property type="evidence" value="ECO:0007669"/>
    <property type="project" value="InterPro"/>
</dbReference>
<dbReference type="GO" id="GO:0043683">
    <property type="term" value="P:type IV pilus assembly"/>
    <property type="evidence" value="ECO:0007669"/>
    <property type="project" value="InterPro"/>
</dbReference>
<sequence>MNIREIYLRYQLIAWPVISGLASILIIVLVIVPQVLGFIRTRGEIDNMDNRSGILEAKAKELTQVDENQAKQDLRVAFSVLPSDMDVPQAVTILQNLIIRSGLTLKNTTFVSGKTAATDKSYQLNMSVAGPVTSIRAFLISLRDAPRIFQVEAINVRFQKSNEEISAEIPITVFYDPKQSVEVSVDTPVVKLNSEEGELLAKLSRIAFIIEDLRPAEPATGTAAPPSSIGKADPFE</sequence>
<dbReference type="Gene3D" id="3.30.70.60">
    <property type="match status" value="1"/>
</dbReference>
<evidence type="ECO:0000313" key="2">
    <source>
        <dbReference type="EMBL" id="KKS13487.1"/>
    </source>
</evidence>
<keyword evidence="1" id="KW-0472">Membrane</keyword>